<protein>
    <submittedName>
        <fullName evidence="1">Uncharacterized protein</fullName>
    </submittedName>
</protein>
<dbReference type="AlphaFoldDB" id="A0A7J0GIM0"/>
<dbReference type="EMBL" id="BJWL01000021">
    <property type="protein sequence ID" value="GFZ10564.1"/>
    <property type="molecule type" value="Genomic_DNA"/>
</dbReference>
<evidence type="ECO:0000313" key="1">
    <source>
        <dbReference type="EMBL" id="GFZ10564.1"/>
    </source>
</evidence>
<dbReference type="Proteomes" id="UP000585474">
    <property type="component" value="Unassembled WGS sequence"/>
</dbReference>
<sequence length="126" mass="14275">MSDDGYRKHLYARERWVDRRVRKERSIGVEINRQWWREVRRRKGRVVEATSTVGRSEIANPCLSNPVLTIAAEEGGKAVAWLVRALKAALGRWHKVVSALEAALGWWKNVGIVGEVHAGVNLSPPR</sequence>
<comment type="caution">
    <text evidence="1">The sequence shown here is derived from an EMBL/GenBank/DDBJ whole genome shotgun (WGS) entry which is preliminary data.</text>
</comment>
<name>A0A7J0GIM0_9ERIC</name>
<evidence type="ECO:0000313" key="2">
    <source>
        <dbReference type="Proteomes" id="UP000585474"/>
    </source>
</evidence>
<accession>A0A7J0GIM0</accession>
<organism evidence="1 2">
    <name type="scientific">Actinidia rufa</name>
    <dbReference type="NCBI Taxonomy" id="165716"/>
    <lineage>
        <taxon>Eukaryota</taxon>
        <taxon>Viridiplantae</taxon>
        <taxon>Streptophyta</taxon>
        <taxon>Embryophyta</taxon>
        <taxon>Tracheophyta</taxon>
        <taxon>Spermatophyta</taxon>
        <taxon>Magnoliopsida</taxon>
        <taxon>eudicotyledons</taxon>
        <taxon>Gunneridae</taxon>
        <taxon>Pentapetalae</taxon>
        <taxon>asterids</taxon>
        <taxon>Ericales</taxon>
        <taxon>Actinidiaceae</taxon>
        <taxon>Actinidia</taxon>
    </lineage>
</organism>
<gene>
    <name evidence="1" type="ORF">Acr_21g0011630</name>
</gene>
<proteinExistence type="predicted"/>
<keyword evidence="2" id="KW-1185">Reference proteome</keyword>
<reference evidence="1 2" key="1">
    <citation type="submission" date="2019-07" db="EMBL/GenBank/DDBJ databases">
        <title>De Novo Assembly of kiwifruit Actinidia rufa.</title>
        <authorList>
            <person name="Sugita-Konishi S."/>
            <person name="Sato K."/>
            <person name="Mori E."/>
            <person name="Abe Y."/>
            <person name="Kisaki G."/>
            <person name="Hamano K."/>
            <person name="Suezawa K."/>
            <person name="Otani M."/>
            <person name="Fukuda T."/>
            <person name="Manabe T."/>
            <person name="Gomi K."/>
            <person name="Tabuchi M."/>
            <person name="Akimitsu K."/>
            <person name="Kataoka I."/>
        </authorList>
    </citation>
    <scope>NUCLEOTIDE SEQUENCE [LARGE SCALE GENOMIC DNA]</scope>
    <source>
        <strain evidence="2">cv. Fuchu</strain>
    </source>
</reference>